<dbReference type="InterPro" id="IPR029063">
    <property type="entry name" value="SAM-dependent_MTases_sf"/>
</dbReference>
<accession>A0ABT6HPD2</accession>
<comment type="caution">
    <text evidence="5">The sequence shown here is derived from an EMBL/GenBank/DDBJ whole genome shotgun (WGS) entry which is preliminary data.</text>
</comment>
<keyword evidence="3" id="KW-0949">S-adenosyl-L-methionine</keyword>
<proteinExistence type="predicted"/>
<dbReference type="EC" id="2.1.-.-" evidence="5"/>
<dbReference type="Proteomes" id="UP001223144">
    <property type="component" value="Unassembled WGS sequence"/>
</dbReference>
<dbReference type="GO" id="GO:0032259">
    <property type="term" value="P:methylation"/>
    <property type="evidence" value="ECO:0007669"/>
    <property type="project" value="UniProtKB-KW"/>
</dbReference>
<dbReference type="PANTHER" id="PTHR43464:SF19">
    <property type="entry name" value="UBIQUINONE BIOSYNTHESIS O-METHYLTRANSFERASE, MITOCHONDRIAL"/>
    <property type="match status" value="1"/>
</dbReference>
<evidence type="ECO:0000259" key="4">
    <source>
        <dbReference type="Pfam" id="PF13649"/>
    </source>
</evidence>
<dbReference type="GO" id="GO:0008168">
    <property type="term" value="F:methyltransferase activity"/>
    <property type="evidence" value="ECO:0007669"/>
    <property type="project" value="UniProtKB-KW"/>
</dbReference>
<evidence type="ECO:0000256" key="2">
    <source>
        <dbReference type="ARBA" id="ARBA00022679"/>
    </source>
</evidence>
<dbReference type="CDD" id="cd02440">
    <property type="entry name" value="AdoMet_MTases"/>
    <property type="match status" value="1"/>
</dbReference>
<evidence type="ECO:0000313" key="6">
    <source>
        <dbReference type="Proteomes" id="UP001223144"/>
    </source>
</evidence>
<dbReference type="Gene3D" id="3.40.50.150">
    <property type="entry name" value="Vaccinia Virus protein VP39"/>
    <property type="match status" value="1"/>
</dbReference>
<dbReference type="Pfam" id="PF13649">
    <property type="entry name" value="Methyltransf_25"/>
    <property type="match status" value="1"/>
</dbReference>
<feature type="domain" description="Methyltransferase" evidence="4">
    <location>
        <begin position="46"/>
        <end position="140"/>
    </location>
</feature>
<dbReference type="EMBL" id="JARWBG010000019">
    <property type="protein sequence ID" value="MDH2390583.1"/>
    <property type="molecule type" value="Genomic_DNA"/>
</dbReference>
<name>A0ABT6HPD2_9ACTN</name>
<evidence type="ECO:0000313" key="5">
    <source>
        <dbReference type="EMBL" id="MDH2390583.1"/>
    </source>
</evidence>
<dbReference type="SUPFAM" id="SSF53335">
    <property type="entry name" value="S-adenosyl-L-methionine-dependent methyltransferases"/>
    <property type="match status" value="1"/>
</dbReference>
<evidence type="ECO:0000256" key="3">
    <source>
        <dbReference type="ARBA" id="ARBA00022691"/>
    </source>
</evidence>
<evidence type="ECO:0000256" key="1">
    <source>
        <dbReference type="ARBA" id="ARBA00022603"/>
    </source>
</evidence>
<sequence>MDSDDVTRLYENFPYPSPTADSGPIEDVANGLGFLIQDEDLTGWRVLDVGCGTGHRLLGMALRYPEARFTGVDASAASLVVAREAAQRHGAHNIEYVGGTLPRLSLPRDFDLVVCTGLVHHLPDPEAGIRWLSERLSPNGLLYLWLYHLLGEHDRLLDRELVQLLRPSDPREPGLETVKALGLALSDERYGSHSGTSVASDEVRDVAEADAYLNPIVHAYRFGDVAGLCQGLELEWLAAFSVNNDRGSRFIDLAGFEDDPYLCVQGPELVPPTLRERFAGLDRADQLAAIELVLRPTGFSVAAGRGKALDLCMPALRGNVFATPAQRRPTTPC</sequence>
<dbReference type="InterPro" id="IPR041698">
    <property type="entry name" value="Methyltransf_25"/>
</dbReference>
<keyword evidence="6" id="KW-1185">Reference proteome</keyword>
<gene>
    <name evidence="5" type="ORF">QCN29_17650</name>
</gene>
<protein>
    <submittedName>
        <fullName evidence="5">Class I SAM-dependent methyltransferase</fullName>
        <ecNumber evidence="5">2.1.-.-</ecNumber>
    </submittedName>
</protein>
<reference evidence="5 6" key="1">
    <citation type="submission" date="2023-04" db="EMBL/GenBank/DDBJ databases">
        <title>Streptomyces chengmaiensis sp. nov. isolated from the stem of mangrove plant in Hainan.</title>
        <authorList>
            <person name="Huang X."/>
            <person name="Zhou S."/>
            <person name="Chu X."/>
            <person name="Xie Y."/>
            <person name="Lin Y."/>
        </authorList>
    </citation>
    <scope>NUCLEOTIDE SEQUENCE [LARGE SCALE GENOMIC DNA]</scope>
    <source>
        <strain evidence="5 6">HNM0663</strain>
    </source>
</reference>
<organism evidence="5 6">
    <name type="scientific">Streptomyces chengmaiensis</name>
    <dbReference type="NCBI Taxonomy" id="3040919"/>
    <lineage>
        <taxon>Bacteria</taxon>
        <taxon>Bacillati</taxon>
        <taxon>Actinomycetota</taxon>
        <taxon>Actinomycetes</taxon>
        <taxon>Kitasatosporales</taxon>
        <taxon>Streptomycetaceae</taxon>
        <taxon>Streptomyces</taxon>
    </lineage>
</organism>
<keyword evidence="1 5" id="KW-0489">Methyltransferase</keyword>
<keyword evidence="2 5" id="KW-0808">Transferase</keyword>
<dbReference type="PANTHER" id="PTHR43464">
    <property type="entry name" value="METHYLTRANSFERASE"/>
    <property type="match status" value="1"/>
</dbReference>
<dbReference type="RefSeq" id="WP_279929158.1">
    <property type="nucleotide sequence ID" value="NZ_JARWBG010000019.1"/>
</dbReference>